<feature type="region of interest" description="Disordered" evidence="1">
    <location>
        <begin position="230"/>
        <end position="263"/>
    </location>
</feature>
<proteinExistence type="predicted"/>
<evidence type="ECO:0000313" key="3">
    <source>
        <dbReference type="Proteomes" id="UP000215896"/>
    </source>
</evidence>
<gene>
    <name evidence="2" type="ORF">CGZ94_19050</name>
</gene>
<keyword evidence="3" id="KW-1185">Reference proteome</keyword>
<sequence>MKTVLRPLAVLAVAAAGAGLVFGGAALPVKQPRPLPPVAAEGRTVTVCPAAATINAVSATSWGTLGLRSLAAGDPVPIPAGKGMTVASADQPMVLVAEGRQSQGSAAAAYESPTGGPDRGLGLARCGAPSTSAWFTGLSGDPGGSGASVRSQLTLINPDAGQAEVDLRFYGPSGPLAAAGGRGVTVPGHSTREVALESLFAGAANPGVEPVGMEVRTSRGRVFTTVRQRASEGAQPAGSDWQTASTEPSPLQVVPGVPDGPGSRELVLTNPGARRTTAKIEVIGPDGTFAPADAAGVDVNAESTVRLPLTRGLNGDIGAVRVTADQPLVAAVLARSSDNPAEADLAVQPSAPELAGSSIAAIAVASGATGAVVVSNNGIRDATVPLRLVDSSGRELMATELPVAAGRSNLWEIKQVDQPAAVQVRTPRDSQLYAGVVLTSGSGPLAGLATAPLSVPEEGAVDVDPEHDPEVGR</sequence>
<accession>A0A255FYA1</accession>
<organism evidence="2 3">
    <name type="scientific">Enemella evansiae</name>
    <dbReference type="NCBI Taxonomy" id="2016499"/>
    <lineage>
        <taxon>Bacteria</taxon>
        <taxon>Bacillati</taxon>
        <taxon>Actinomycetota</taxon>
        <taxon>Actinomycetes</taxon>
        <taxon>Propionibacteriales</taxon>
        <taxon>Propionibacteriaceae</taxon>
        <taxon>Enemella</taxon>
    </lineage>
</organism>
<evidence type="ECO:0000313" key="2">
    <source>
        <dbReference type="EMBL" id="OYO08625.1"/>
    </source>
</evidence>
<dbReference type="RefSeq" id="WP_094403667.1">
    <property type="nucleotide sequence ID" value="NZ_NMVL01000026.1"/>
</dbReference>
<dbReference type="AlphaFoldDB" id="A0A255FYA1"/>
<reference evidence="2 3" key="1">
    <citation type="submission" date="2017-07" db="EMBL/GenBank/DDBJ databases">
        <title>Draft whole genome sequences of clinical Proprionibacteriaceae strains.</title>
        <authorList>
            <person name="Bernier A.-M."/>
            <person name="Bernard K."/>
            <person name="Domingo M.-C."/>
        </authorList>
    </citation>
    <scope>NUCLEOTIDE SEQUENCE [LARGE SCALE GENOMIC DNA]</scope>
    <source>
        <strain evidence="2 3">NML 030167</strain>
    </source>
</reference>
<dbReference type="Proteomes" id="UP000215896">
    <property type="component" value="Unassembled WGS sequence"/>
</dbReference>
<comment type="caution">
    <text evidence="2">The sequence shown here is derived from an EMBL/GenBank/DDBJ whole genome shotgun (WGS) entry which is preliminary data.</text>
</comment>
<dbReference type="InterPro" id="IPR043777">
    <property type="entry name" value="DUF5719"/>
</dbReference>
<protein>
    <submittedName>
        <fullName evidence="2">Uncharacterized protein</fullName>
    </submittedName>
</protein>
<dbReference type="Pfam" id="PF18986">
    <property type="entry name" value="DUF5719"/>
    <property type="match status" value="1"/>
</dbReference>
<dbReference type="EMBL" id="NMVO01000018">
    <property type="protein sequence ID" value="OYO08625.1"/>
    <property type="molecule type" value="Genomic_DNA"/>
</dbReference>
<dbReference type="OrthoDB" id="3729011at2"/>
<evidence type="ECO:0000256" key="1">
    <source>
        <dbReference type="SAM" id="MobiDB-lite"/>
    </source>
</evidence>
<name>A0A255FYA1_9ACTN</name>
<feature type="compositionally biased region" description="Polar residues" evidence="1">
    <location>
        <begin position="240"/>
        <end position="249"/>
    </location>
</feature>